<feature type="region of interest" description="Disordered" evidence="1">
    <location>
        <begin position="108"/>
        <end position="133"/>
    </location>
</feature>
<protein>
    <submittedName>
        <fullName evidence="2">Uncharacterized protein</fullName>
    </submittedName>
</protein>
<feature type="non-terminal residue" evidence="2">
    <location>
        <position position="1"/>
    </location>
</feature>
<sequence>LEDLESKTPKNKLRGVGKMPTDKDRTGGDIVNDPVKLKEYQRKYAIYAYMRLVEMTNNTHFQKTHMREYMELNKYLYEVSFGKPSYTVTADLGEMPMNINFLVAPKPKELTDGKTTNGTEITTGNTGTEEATS</sequence>
<gene>
    <name evidence="2" type="ORF">S01H1_83837</name>
</gene>
<evidence type="ECO:0000256" key="1">
    <source>
        <dbReference type="SAM" id="MobiDB-lite"/>
    </source>
</evidence>
<dbReference type="AlphaFoldDB" id="X0YNH3"/>
<reference evidence="2" key="1">
    <citation type="journal article" date="2014" name="Front. Microbiol.">
        <title>High frequency of phylogenetically diverse reductive dehalogenase-homologous genes in deep subseafloor sedimentary metagenomes.</title>
        <authorList>
            <person name="Kawai M."/>
            <person name="Futagami T."/>
            <person name="Toyoda A."/>
            <person name="Takaki Y."/>
            <person name="Nishi S."/>
            <person name="Hori S."/>
            <person name="Arai W."/>
            <person name="Tsubouchi T."/>
            <person name="Morono Y."/>
            <person name="Uchiyama I."/>
            <person name="Ito T."/>
            <person name="Fujiyama A."/>
            <person name="Inagaki F."/>
            <person name="Takami H."/>
        </authorList>
    </citation>
    <scope>NUCLEOTIDE SEQUENCE</scope>
    <source>
        <strain evidence="2">Expedition CK06-06</strain>
    </source>
</reference>
<dbReference type="EMBL" id="BARS01057083">
    <property type="protein sequence ID" value="GAG48452.1"/>
    <property type="molecule type" value="Genomic_DNA"/>
</dbReference>
<accession>X0YNH3</accession>
<name>X0YNH3_9ZZZZ</name>
<comment type="caution">
    <text evidence="2">The sequence shown here is derived from an EMBL/GenBank/DDBJ whole genome shotgun (WGS) entry which is preliminary data.</text>
</comment>
<feature type="region of interest" description="Disordered" evidence="1">
    <location>
        <begin position="1"/>
        <end position="31"/>
    </location>
</feature>
<proteinExistence type="predicted"/>
<evidence type="ECO:0000313" key="2">
    <source>
        <dbReference type="EMBL" id="GAG48452.1"/>
    </source>
</evidence>
<feature type="compositionally biased region" description="Low complexity" evidence="1">
    <location>
        <begin position="113"/>
        <end position="133"/>
    </location>
</feature>
<organism evidence="2">
    <name type="scientific">marine sediment metagenome</name>
    <dbReference type="NCBI Taxonomy" id="412755"/>
    <lineage>
        <taxon>unclassified sequences</taxon>
        <taxon>metagenomes</taxon>
        <taxon>ecological metagenomes</taxon>
    </lineage>
</organism>